<dbReference type="RefSeq" id="WP_124233341.1">
    <property type="nucleotide sequence ID" value="NZ_RHHM01000008.1"/>
</dbReference>
<dbReference type="Pfam" id="PF13953">
    <property type="entry name" value="PapC_C"/>
    <property type="match status" value="1"/>
</dbReference>
<keyword evidence="8" id="KW-0998">Cell outer membrane</keyword>
<dbReference type="OrthoDB" id="6554712at2"/>
<evidence type="ECO:0000256" key="4">
    <source>
        <dbReference type="ARBA" id="ARBA00022452"/>
    </source>
</evidence>
<comment type="subcellular location">
    <subcellularLocation>
        <location evidence="1">Cell outer membrane</location>
        <topology evidence="1">Multi-pass membrane protein</topology>
    </subcellularLocation>
</comment>
<dbReference type="InterPro" id="IPR037224">
    <property type="entry name" value="PapC_N_sf"/>
</dbReference>
<keyword evidence="3" id="KW-0813">Transport</keyword>
<evidence type="ECO:0000259" key="11">
    <source>
        <dbReference type="Pfam" id="PF13953"/>
    </source>
</evidence>
<evidence type="ECO:0000256" key="3">
    <source>
        <dbReference type="ARBA" id="ARBA00022448"/>
    </source>
</evidence>
<comment type="caution">
    <text evidence="13">The sequence shown here is derived from an EMBL/GenBank/DDBJ whole genome shotgun (WGS) entry which is preliminary data.</text>
</comment>
<feature type="signal peptide" evidence="10">
    <location>
        <begin position="1"/>
        <end position="27"/>
    </location>
</feature>
<dbReference type="Proteomes" id="UP000279457">
    <property type="component" value="Unassembled WGS sequence"/>
</dbReference>
<organism evidence="13 14">
    <name type="scientific">Erwinia psidii</name>
    <dbReference type="NCBI Taxonomy" id="69224"/>
    <lineage>
        <taxon>Bacteria</taxon>
        <taxon>Pseudomonadati</taxon>
        <taxon>Pseudomonadota</taxon>
        <taxon>Gammaproteobacteria</taxon>
        <taxon>Enterobacterales</taxon>
        <taxon>Erwiniaceae</taxon>
        <taxon>Erwinia</taxon>
    </lineage>
</organism>
<dbReference type="InterPro" id="IPR025885">
    <property type="entry name" value="PapC_N"/>
</dbReference>
<dbReference type="PANTHER" id="PTHR30451">
    <property type="entry name" value="OUTER MEMBRANE USHER PROTEIN"/>
    <property type="match status" value="1"/>
</dbReference>
<keyword evidence="14" id="KW-1185">Reference proteome</keyword>
<comment type="similarity">
    <text evidence="2">Belongs to the fimbrial export usher family.</text>
</comment>
<dbReference type="AlphaFoldDB" id="A0A3N6RXZ0"/>
<evidence type="ECO:0000256" key="10">
    <source>
        <dbReference type="SAM" id="SignalP"/>
    </source>
</evidence>
<dbReference type="Gene3D" id="2.60.40.3110">
    <property type="match status" value="1"/>
</dbReference>
<dbReference type="GO" id="GO:0009297">
    <property type="term" value="P:pilus assembly"/>
    <property type="evidence" value="ECO:0007669"/>
    <property type="project" value="InterPro"/>
</dbReference>
<dbReference type="EMBL" id="RHHM01000008">
    <property type="protein sequence ID" value="RQM37988.1"/>
    <property type="molecule type" value="Genomic_DNA"/>
</dbReference>
<feature type="region of interest" description="Disordered" evidence="9">
    <location>
        <begin position="840"/>
        <end position="860"/>
    </location>
</feature>
<evidence type="ECO:0000313" key="14">
    <source>
        <dbReference type="Proteomes" id="UP000279457"/>
    </source>
</evidence>
<proteinExistence type="inferred from homology"/>
<evidence type="ECO:0000256" key="9">
    <source>
        <dbReference type="SAM" id="MobiDB-lite"/>
    </source>
</evidence>
<dbReference type="InterPro" id="IPR025949">
    <property type="entry name" value="PapC-like_C"/>
</dbReference>
<name>A0A3N6RXZ0_9GAMM</name>
<keyword evidence="5" id="KW-0812">Transmembrane</keyword>
<gene>
    <name evidence="13" type="ORF">EB241_11940</name>
</gene>
<evidence type="ECO:0000256" key="8">
    <source>
        <dbReference type="ARBA" id="ARBA00023237"/>
    </source>
</evidence>
<dbReference type="Pfam" id="PF13954">
    <property type="entry name" value="PapC_N"/>
    <property type="match status" value="1"/>
</dbReference>
<dbReference type="InterPro" id="IPR000015">
    <property type="entry name" value="Fimb_usher"/>
</dbReference>
<reference evidence="13 14" key="1">
    <citation type="submission" date="2018-10" db="EMBL/GenBank/DDBJ databases">
        <title>Draft genome sequence for the type isolate of Erwinia psidii, agent causal of bacterial blight in guava (Psidium guajava) and wilt and die-back of Eucalyptus spp.</title>
        <authorList>
            <person name="Hermenegildo P.S."/>
            <person name="Santos S.A."/>
            <person name="Guimaraes L.M.S."/>
            <person name="Vidigal P.M.P."/>
            <person name="Pereira I.C."/>
            <person name="Badel J.L."/>
            <person name="Alfenas-Zerbini P."/>
            <person name="Ferreira M.A.S.V."/>
            <person name="Alfenas A.C."/>
        </authorList>
    </citation>
    <scope>NUCLEOTIDE SEQUENCE [LARGE SCALE GENOMIC DNA]</scope>
    <source>
        <strain evidence="13 14">IBSBF 435</strain>
    </source>
</reference>
<dbReference type="Gene3D" id="3.10.20.410">
    <property type="match status" value="1"/>
</dbReference>
<keyword evidence="6 10" id="KW-0732">Signal</keyword>
<dbReference type="Gene3D" id="2.60.40.2610">
    <property type="entry name" value="Outer membrane usher protein FimD, plug domain"/>
    <property type="match status" value="1"/>
</dbReference>
<dbReference type="SUPFAM" id="SSF141729">
    <property type="entry name" value="FimD N-terminal domain-like"/>
    <property type="match status" value="1"/>
</dbReference>
<evidence type="ECO:0000256" key="2">
    <source>
        <dbReference type="ARBA" id="ARBA00008064"/>
    </source>
</evidence>
<evidence type="ECO:0000259" key="12">
    <source>
        <dbReference type="Pfam" id="PF13954"/>
    </source>
</evidence>
<feature type="compositionally biased region" description="Polar residues" evidence="9">
    <location>
        <begin position="845"/>
        <end position="854"/>
    </location>
</feature>
<dbReference type="Pfam" id="PF00577">
    <property type="entry name" value="Usher"/>
    <property type="match status" value="1"/>
</dbReference>
<evidence type="ECO:0000256" key="1">
    <source>
        <dbReference type="ARBA" id="ARBA00004571"/>
    </source>
</evidence>
<dbReference type="InterPro" id="IPR043142">
    <property type="entry name" value="PapC-like_C_sf"/>
</dbReference>
<sequence>MKRKKPPLVILTKLFLLSLPFFQVAWAEQAAADVQRKENSENRIVKFNTGFLTAFNKDIDLSWLENEKGINPGSYVLEVFLNGKNLKNQRVEFMMKEGEVLPCISQTIMQRITLDNNKMPEGWQDQQCLDLAGTIPGSSANYDYENERLTITIPQIYLIEQPEGYIDPSRWDDGINALTASYSLSASSAHSRKQQNRSMLYGNLLTTLRLGAWRFHTYDSLVAGSQQGQSIQHIQAYAERAVSPLLSELSLGDLSTSGEFFDTTSLRGVILRSDERMLPWTVKGYAPEIRGIAYSNAVVTVKQGGNVIYEQNVPPGEFNISQMASLGYGGNLEVTVTESDGVIRTFQVPYSSIPQLLRKGYFRYSVATGEVRRVGISSTPSMFESTLQYGLNNNITAYGGLQATSDKSYSALNGGVAINTFLGAMSAGVTYSVVPANLKTEKESSLKNNSQLKLSYSKLISDTHTNFNIASYYMAGDNFYTLDEALQTSARQSISDDWHLDRYRNRLEIAVTQDLPENWGQMAISGWWEKNNNTGKNNNRSLYLFSYKNNYDAINYSINVNKTITWKGKEDTAYILNVSMPFGFRKGINRPNLRVSTSYANDNSLFRTSLSGSTQEEDSSLSFNTYFSHSSRNDPNFGINVAQTNNASQKSISYSQSRMNSSIGASINGGVLLHSDGIHFSPYLGETLALIEAEGAEGASIMGNRHSRIKTAGYGLLGNLRPYEVNTLNLDVKGAPVSFETFEEGAEVVPTAGAVVKVKFNNINESSNTFIARIKQGNGDFIPFGSQVFDHENNISGTSGQGGITILSLSVDSEYLEVRWKEDKKAIVCRVTPEELKRNKAQAGEGTSTVTIQCNKDKGS</sequence>
<accession>A0A3N6RXZ0</accession>
<feature type="domain" description="PapC-like C-terminal" evidence="11">
    <location>
        <begin position="773"/>
        <end position="831"/>
    </location>
</feature>
<feature type="chain" id="PRO_5018326451" evidence="10">
    <location>
        <begin position="28"/>
        <end position="860"/>
    </location>
</feature>
<evidence type="ECO:0000256" key="6">
    <source>
        <dbReference type="ARBA" id="ARBA00022729"/>
    </source>
</evidence>
<evidence type="ECO:0000256" key="7">
    <source>
        <dbReference type="ARBA" id="ARBA00023136"/>
    </source>
</evidence>
<dbReference type="GO" id="GO:0015473">
    <property type="term" value="F:fimbrial usher porin activity"/>
    <property type="evidence" value="ECO:0007669"/>
    <property type="project" value="InterPro"/>
</dbReference>
<dbReference type="GO" id="GO:0009279">
    <property type="term" value="C:cell outer membrane"/>
    <property type="evidence" value="ECO:0007669"/>
    <property type="project" value="UniProtKB-SubCell"/>
</dbReference>
<dbReference type="PANTHER" id="PTHR30451:SF5">
    <property type="entry name" value="SLR0019 PROTEIN"/>
    <property type="match status" value="1"/>
</dbReference>
<evidence type="ECO:0000256" key="5">
    <source>
        <dbReference type="ARBA" id="ARBA00022692"/>
    </source>
</evidence>
<keyword evidence="7" id="KW-0472">Membrane</keyword>
<protein>
    <submittedName>
        <fullName evidence="13">Fimbrial biogenesis outer membrane usher protein</fullName>
    </submittedName>
</protein>
<dbReference type="Gene3D" id="2.60.40.2070">
    <property type="match status" value="1"/>
</dbReference>
<evidence type="ECO:0000313" key="13">
    <source>
        <dbReference type="EMBL" id="RQM37988.1"/>
    </source>
</evidence>
<feature type="domain" description="PapC N-terminal" evidence="12">
    <location>
        <begin position="46"/>
        <end position="185"/>
    </location>
</feature>
<keyword evidence="4" id="KW-1134">Transmembrane beta strand</keyword>
<dbReference type="InterPro" id="IPR042186">
    <property type="entry name" value="FimD_plug_dom"/>
</dbReference>